<keyword evidence="5 11" id="KW-0067">ATP-binding</keyword>
<dbReference type="Pfam" id="PF00005">
    <property type="entry name" value="ABC_tran"/>
    <property type="match status" value="1"/>
</dbReference>
<reference evidence="12" key="1">
    <citation type="submission" date="2016-10" db="EMBL/GenBank/DDBJ databases">
        <authorList>
            <person name="Varghese N."/>
            <person name="Submissions S."/>
        </authorList>
    </citation>
    <scope>NUCLEOTIDE SEQUENCE [LARGE SCALE GENOMIC DNA]</scope>
    <source>
        <strain evidence="12">UNC178MFTsu3.1</strain>
    </source>
</reference>
<dbReference type="GO" id="GO:0016887">
    <property type="term" value="F:ATP hydrolysis activity"/>
    <property type="evidence" value="ECO:0007669"/>
    <property type="project" value="InterPro"/>
</dbReference>
<dbReference type="STRING" id="500610.SAMN02799615_03792"/>
<keyword evidence="12" id="KW-1185">Reference proteome</keyword>
<dbReference type="InterPro" id="IPR003593">
    <property type="entry name" value="AAA+_ATPase"/>
</dbReference>
<protein>
    <submittedName>
        <fullName evidence="11">Putative ATP-binding cassette transporter</fullName>
    </submittedName>
</protein>
<dbReference type="Gene3D" id="1.20.1560.10">
    <property type="entry name" value="ABC transporter type 1, transmembrane domain"/>
    <property type="match status" value="1"/>
</dbReference>
<name>A0A1I2J128_9GAMM</name>
<feature type="transmembrane region" description="Helical" evidence="8">
    <location>
        <begin position="12"/>
        <end position="35"/>
    </location>
</feature>
<dbReference type="PANTHER" id="PTHR43553:SF11">
    <property type="entry name" value="ABC TRANSPORTER ATP-BINDING_PERMEASE PROTEIN YOJI"/>
    <property type="match status" value="1"/>
</dbReference>
<feature type="transmembrane region" description="Helical" evidence="8">
    <location>
        <begin position="263"/>
        <end position="282"/>
    </location>
</feature>
<feature type="transmembrane region" description="Helical" evidence="8">
    <location>
        <begin position="120"/>
        <end position="142"/>
    </location>
</feature>
<keyword evidence="4" id="KW-0547">Nucleotide-binding</keyword>
<dbReference type="RefSeq" id="WP_051548816.1">
    <property type="nucleotide sequence ID" value="NZ_FONH01000020.1"/>
</dbReference>
<dbReference type="GO" id="GO:0140359">
    <property type="term" value="F:ABC-type transporter activity"/>
    <property type="evidence" value="ECO:0007669"/>
    <property type="project" value="InterPro"/>
</dbReference>
<keyword evidence="3 8" id="KW-0812">Transmembrane</keyword>
<evidence type="ECO:0000256" key="3">
    <source>
        <dbReference type="ARBA" id="ARBA00022692"/>
    </source>
</evidence>
<evidence type="ECO:0000256" key="6">
    <source>
        <dbReference type="ARBA" id="ARBA00022989"/>
    </source>
</evidence>
<evidence type="ECO:0000256" key="2">
    <source>
        <dbReference type="ARBA" id="ARBA00022448"/>
    </source>
</evidence>
<evidence type="ECO:0000259" key="10">
    <source>
        <dbReference type="PROSITE" id="PS50929"/>
    </source>
</evidence>
<keyword evidence="7 8" id="KW-0472">Membrane</keyword>
<keyword evidence="6 8" id="KW-1133">Transmembrane helix</keyword>
<proteinExistence type="predicted"/>
<accession>A0A1I2J128</accession>
<feature type="domain" description="ABC transporter" evidence="9">
    <location>
        <begin position="328"/>
        <end position="551"/>
    </location>
</feature>
<feature type="transmembrane region" description="Helical" evidence="8">
    <location>
        <begin position="236"/>
        <end position="257"/>
    </location>
</feature>
<dbReference type="PROSITE" id="PS51257">
    <property type="entry name" value="PROKAR_LIPOPROTEIN"/>
    <property type="match status" value="1"/>
</dbReference>
<dbReference type="PROSITE" id="PS50893">
    <property type="entry name" value="ABC_TRANSPORTER_2"/>
    <property type="match status" value="1"/>
</dbReference>
<feature type="transmembrane region" description="Helical" evidence="8">
    <location>
        <begin position="148"/>
        <end position="169"/>
    </location>
</feature>
<dbReference type="SUPFAM" id="SSF52540">
    <property type="entry name" value="P-loop containing nucleoside triphosphate hydrolases"/>
    <property type="match status" value="1"/>
</dbReference>
<evidence type="ECO:0000256" key="4">
    <source>
        <dbReference type="ARBA" id="ARBA00022741"/>
    </source>
</evidence>
<dbReference type="SMART" id="SM00382">
    <property type="entry name" value="AAA"/>
    <property type="match status" value="1"/>
</dbReference>
<keyword evidence="2" id="KW-0813">Transport</keyword>
<dbReference type="SUPFAM" id="SSF90123">
    <property type="entry name" value="ABC transporter transmembrane region"/>
    <property type="match status" value="1"/>
</dbReference>
<evidence type="ECO:0000256" key="8">
    <source>
        <dbReference type="SAM" id="Phobius"/>
    </source>
</evidence>
<dbReference type="InterPro" id="IPR027417">
    <property type="entry name" value="P-loop_NTPase"/>
</dbReference>
<dbReference type="InterPro" id="IPR011527">
    <property type="entry name" value="ABC1_TM_dom"/>
</dbReference>
<dbReference type="Gene3D" id="3.40.50.300">
    <property type="entry name" value="P-loop containing nucleotide triphosphate hydrolases"/>
    <property type="match status" value="1"/>
</dbReference>
<comment type="subcellular location">
    <subcellularLocation>
        <location evidence="1">Cell membrane</location>
        <topology evidence="1">Multi-pass membrane protein</topology>
    </subcellularLocation>
</comment>
<evidence type="ECO:0000256" key="5">
    <source>
        <dbReference type="ARBA" id="ARBA00022840"/>
    </source>
</evidence>
<dbReference type="PROSITE" id="PS50929">
    <property type="entry name" value="ABC_TM1F"/>
    <property type="match status" value="1"/>
</dbReference>
<organism evidence="11 12">
    <name type="scientific">Dyella marensis</name>
    <dbReference type="NCBI Taxonomy" id="500610"/>
    <lineage>
        <taxon>Bacteria</taxon>
        <taxon>Pseudomonadati</taxon>
        <taxon>Pseudomonadota</taxon>
        <taxon>Gammaproteobacteria</taxon>
        <taxon>Lysobacterales</taxon>
        <taxon>Rhodanobacteraceae</taxon>
        <taxon>Dyella</taxon>
    </lineage>
</organism>
<feature type="domain" description="ABC transmembrane type-1" evidence="10">
    <location>
        <begin position="35"/>
        <end position="289"/>
    </location>
</feature>
<evidence type="ECO:0000259" key="9">
    <source>
        <dbReference type="PROSITE" id="PS50893"/>
    </source>
</evidence>
<dbReference type="EMBL" id="FONH01000020">
    <property type="protein sequence ID" value="SFF48355.1"/>
    <property type="molecule type" value="Genomic_DNA"/>
</dbReference>
<evidence type="ECO:0000313" key="11">
    <source>
        <dbReference type="EMBL" id="SFF48355.1"/>
    </source>
</evidence>
<dbReference type="InterPro" id="IPR050095">
    <property type="entry name" value="ECF_ABC_transporter_ATP-bd"/>
</dbReference>
<dbReference type="AlphaFoldDB" id="A0A1I2J128"/>
<dbReference type="InterPro" id="IPR003439">
    <property type="entry name" value="ABC_transporter-like_ATP-bd"/>
</dbReference>
<dbReference type="PANTHER" id="PTHR43553">
    <property type="entry name" value="HEAVY METAL TRANSPORTER"/>
    <property type="match status" value="1"/>
</dbReference>
<evidence type="ECO:0000256" key="1">
    <source>
        <dbReference type="ARBA" id="ARBA00004651"/>
    </source>
</evidence>
<evidence type="ECO:0000256" key="7">
    <source>
        <dbReference type="ARBA" id="ARBA00023136"/>
    </source>
</evidence>
<dbReference type="GO" id="GO:0005524">
    <property type="term" value="F:ATP binding"/>
    <property type="evidence" value="ECO:0007669"/>
    <property type="project" value="UniProtKB-KW"/>
</dbReference>
<gene>
    <name evidence="11" type="ORF">SAMN02799615_03792</name>
</gene>
<sequence length="551" mass="59830">MILQRFLRQHYRPLAGAALLSCASAGCTVALLSHINRLASQGLHGGIAHPLLAGIGWLLALLMTNALSQVLLAQLGGGLVAQLRTELSRRFIDLEYEKLADQKHTVFGSLIDDVANIAPLALVAPLLAYNLLLAVLYAGYLATVSPMLLGMLGGFLAASLAASLLLARVMRGKLDELRRANEKVFEYFRFISDGKKEMTLNEARATHFTHALMNPAIQRARSLMVRAHAGLGLNEAWSMTVLYGSIFLIVYLGYAALGLTQDTIIRFVIGAVFLGGPVGFLVSAGRQVAVGAASLRHLERVGLDPGGAVDDAPSPAHGSRALDDWREIRLEGVCYRYPGSTAARPTVGPIDLAFERGEMVFIVGGNGSGKSTLLLLLSSLLTPEQGCVSIDGMAVNSDLRAYRDRFTGVFGDFFLFPHVLDAAGRPLSDARIEQLLDVLDLGEQVQTHDGELSRLALSTGQRKRVALLQCYAEDRDIFFFDEWAADQDVHFRDYFYRSLLPALKAAGKTVIAISHDDRYFHLADRVIALDLGQVVSDTRPAPVPLRSRTAI</sequence>
<dbReference type="GO" id="GO:0043190">
    <property type="term" value="C:ATP-binding cassette (ABC) transporter complex"/>
    <property type="evidence" value="ECO:0007669"/>
    <property type="project" value="TreeGrafter"/>
</dbReference>
<evidence type="ECO:0000313" key="12">
    <source>
        <dbReference type="Proteomes" id="UP000199477"/>
    </source>
</evidence>
<feature type="transmembrane region" description="Helical" evidence="8">
    <location>
        <begin position="55"/>
        <end position="81"/>
    </location>
</feature>
<dbReference type="Proteomes" id="UP000199477">
    <property type="component" value="Unassembled WGS sequence"/>
</dbReference>
<dbReference type="InterPro" id="IPR036640">
    <property type="entry name" value="ABC1_TM_sf"/>
</dbReference>